<dbReference type="PANTHER" id="PTHR10434:SF66">
    <property type="entry name" value="PHOSPHOLIPID_GLYCEROL ACYLTRANSFERASE DOMAIN-CONTAINING PROTEIN"/>
    <property type="match status" value="1"/>
</dbReference>
<feature type="transmembrane region" description="Helical" evidence="4">
    <location>
        <begin position="20"/>
        <end position="43"/>
    </location>
</feature>
<name>A0A1I2XWV3_9GAMM</name>
<evidence type="ECO:0000256" key="2">
    <source>
        <dbReference type="ARBA" id="ARBA00022679"/>
    </source>
</evidence>
<dbReference type="Pfam" id="PF01553">
    <property type="entry name" value="Acyltransferase"/>
    <property type="match status" value="1"/>
</dbReference>
<gene>
    <name evidence="6" type="ORF">SAMN04487959_101111</name>
</gene>
<proteinExistence type="predicted"/>
<organism evidence="6 7">
    <name type="scientific">Modicisalibacter xianhensis</name>
    <dbReference type="NCBI Taxonomy" id="442341"/>
    <lineage>
        <taxon>Bacteria</taxon>
        <taxon>Pseudomonadati</taxon>
        <taxon>Pseudomonadota</taxon>
        <taxon>Gammaproteobacteria</taxon>
        <taxon>Oceanospirillales</taxon>
        <taxon>Halomonadaceae</taxon>
        <taxon>Modicisalibacter</taxon>
    </lineage>
</organism>
<dbReference type="PANTHER" id="PTHR10434">
    <property type="entry name" value="1-ACYL-SN-GLYCEROL-3-PHOSPHATE ACYLTRANSFERASE"/>
    <property type="match status" value="1"/>
</dbReference>
<evidence type="ECO:0000259" key="5">
    <source>
        <dbReference type="SMART" id="SM00563"/>
    </source>
</evidence>
<comment type="pathway">
    <text evidence="1">Lipid metabolism.</text>
</comment>
<dbReference type="GO" id="GO:0003841">
    <property type="term" value="F:1-acylglycerol-3-phosphate O-acyltransferase activity"/>
    <property type="evidence" value="ECO:0007669"/>
    <property type="project" value="TreeGrafter"/>
</dbReference>
<dbReference type="EMBL" id="FOPY01000001">
    <property type="protein sequence ID" value="SFH17970.1"/>
    <property type="molecule type" value="Genomic_DNA"/>
</dbReference>
<keyword evidence="3 6" id="KW-0012">Acyltransferase</keyword>
<dbReference type="STRING" id="442341.SAMN04487959_101111"/>
<keyword evidence="4" id="KW-0812">Transmembrane</keyword>
<keyword evidence="7" id="KW-1185">Reference proteome</keyword>
<dbReference type="RefSeq" id="WP_092842693.1">
    <property type="nucleotide sequence ID" value="NZ_FOPY01000001.1"/>
</dbReference>
<dbReference type="AlphaFoldDB" id="A0A1I2XWV3"/>
<dbReference type="Proteomes" id="UP000199040">
    <property type="component" value="Unassembled WGS sequence"/>
</dbReference>
<dbReference type="GO" id="GO:0006654">
    <property type="term" value="P:phosphatidic acid biosynthetic process"/>
    <property type="evidence" value="ECO:0007669"/>
    <property type="project" value="TreeGrafter"/>
</dbReference>
<reference evidence="6 7" key="1">
    <citation type="submission" date="2016-10" db="EMBL/GenBank/DDBJ databases">
        <authorList>
            <person name="de Groot N.N."/>
        </authorList>
    </citation>
    <scope>NUCLEOTIDE SEQUENCE [LARGE SCALE GENOMIC DNA]</scope>
    <source>
        <strain evidence="6 7">CGMCC 1.6848</strain>
    </source>
</reference>
<evidence type="ECO:0000313" key="7">
    <source>
        <dbReference type="Proteomes" id="UP000199040"/>
    </source>
</evidence>
<accession>A0A1I2XWV3</accession>
<evidence type="ECO:0000256" key="3">
    <source>
        <dbReference type="ARBA" id="ARBA00023315"/>
    </source>
</evidence>
<sequence length="266" mass="28935">MVLTLTAGIDRGWRCFATALGFSLFALCALAVGLAIAPLARLCSTNRASSQRRVRRSVKATCRGFIALLKGLRLIDYRFAHAERLQQPGSLVLANHPTLLDALFLLASVPDAVCVAKGGLANHPVTRSVIRAAGFIADPNPRRVIAAVGEALENGQSVILFPEGTRSTPGQPVRLRRNGAMIAVMRRALVIPVRIRCEPPTLLKGSPWYHVPAQRPRFTFEVGAAIQEDTETPSMPAIIELNRRLETLFNHDAPKDDIAHDERAGT</sequence>
<dbReference type="InterPro" id="IPR002123">
    <property type="entry name" value="Plipid/glycerol_acylTrfase"/>
</dbReference>
<keyword evidence="4" id="KW-0472">Membrane</keyword>
<keyword evidence="2 6" id="KW-0808">Transferase</keyword>
<dbReference type="SUPFAM" id="SSF69593">
    <property type="entry name" value="Glycerol-3-phosphate (1)-acyltransferase"/>
    <property type="match status" value="1"/>
</dbReference>
<evidence type="ECO:0000256" key="4">
    <source>
        <dbReference type="SAM" id="Phobius"/>
    </source>
</evidence>
<evidence type="ECO:0000256" key="1">
    <source>
        <dbReference type="ARBA" id="ARBA00005189"/>
    </source>
</evidence>
<protein>
    <submittedName>
        <fullName evidence="6">1-acyl-sn-glycerol-3-phosphate acyltransferases</fullName>
    </submittedName>
</protein>
<dbReference type="SMART" id="SM00563">
    <property type="entry name" value="PlsC"/>
    <property type="match status" value="1"/>
</dbReference>
<evidence type="ECO:0000313" key="6">
    <source>
        <dbReference type="EMBL" id="SFH17970.1"/>
    </source>
</evidence>
<feature type="domain" description="Phospholipid/glycerol acyltransferase" evidence="5">
    <location>
        <begin position="90"/>
        <end position="198"/>
    </location>
</feature>
<dbReference type="CDD" id="cd07989">
    <property type="entry name" value="LPLAT_AGPAT-like"/>
    <property type="match status" value="1"/>
</dbReference>
<keyword evidence="4" id="KW-1133">Transmembrane helix</keyword>